<feature type="transmembrane region" description="Helical" evidence="6">
    <location>
        <begin position="244"/>
        <end position="269"/>
    </location>
</feature>
<accession>A0A8X8H2D8</accession>
<dbReference type="RefSeq" id="WP_152825538.1">
    <property type="nucleotide sequence ID" value="NZ_WHUT02000006.1"/>
</dbReference>
<evidence type="ECO:0000313" key="7">
    <source>
        <dbReference type="EMBL" id="NUB45029.1"/>
    </source>
</evidence>
<feature type="transmembrane region" description="Helical" evidence="6">
    <location>
        <begin position="109"/>
        <end position="127"/>
    </location>
</feature>
<dbReference type="Pfam" id="PF02653">
    <property type="entry name" value="BPD_transp_2"/>
    <property type="match status" value="1"/>
</dbReference>
<comment type="subcellular location">
    <subcellularLocation>
        <location evidence="1">Cell membrane</location>
        <topology evidence="1">Multi-pass membrane protein</topology>
    </subcellularLocation>
</comment>
<keyword evidence="4 6" id="KW-1133">Transmembrane helix</keyword>
<feature type="transmembrane region" description="Helical" evidence="6">
    <location>
        <begin position="35"/>
        <end position="57"/>
    </location>
</feature>
<evidence type="ECO:0000256" key="4">
    <source>
        <dbReference type="ARBA" id="ARBA00022989"/>
    </source>
</evidence>
<feature type="transmembrane region" description="Helical" evidence="6">
    <location>
        <begin position="156"/>
        <end position="177"/>
    </location>
</feature>
<evidence type="ECO:0000256" key="2">
    <source>
        <dbReference type="ARBA" id="ARBA00022475"/>
    </source>
</evidence>
<feature type="transmembrane region" description="Helical" evidence="6">
    <location>
        <begin position="6"/>
        <end position="28"/>
    </location>
</feature>
<dbReference type="PANTHER" id="PTHR30482:SF17">
    <property type="entry name" value="ABC TRANSPORTER ATP-BINDING PROTEIN"/>
    <property type="match status" value="1"/>
</dbReference>
<dbReference type="InterPro" id="IPR043428">
    <property type="entry name" value="LivM-like"/>
</dbReference>
<feature type="transmembrane region" description="Helical" evidence="6">
    <location>
        <begin position="77"/>
        <end position="102"/>
    </location>
</feature>
<dbReference type="InterPro" id="IPR001851">
    <property type="entry name" value="ABC_transp_permease"/>
</dbReference>
<dbReference type="EMBL" id="WHUT02000006">
    <property type="protein sequence ID" value="NUB45029.1"/>
    <property type="molecule type" value="Genomic_DNA"/>
</dbReference>
<sequence>MTYPAGRIHAVLFVILCGLVLLLPFVVYKILLMKIMCFAIFAMAFNLLLGFGGLMSFGHAAFFGLGSYMAAHGAKELGFSAIESVVFAMVLSGLLGLIFGWIALKRQGIYFAMISLALAQLVFYAIWRADFAGGENGIQAVPRGMFLGMVDLSNDWNIYVLFTLIFLGCTLLVYRIVHSPFGQIVKGIRDNEARAISIGYDTARFKLILFVLSATLSGLGGGLKAIVLQFATLTDVHWVTSGEVVLMVLVGGIGTLAGPIVGAAIMVVVHDYLAWLGPWVMVVQGSIFILTVLLFRQGIIGTIGRKLGISL</sequence>
<keyword evidence="3 6" id="KW-0812">Transmembrane</keyword>
<keyword evidence="8" id="KW-1185">Reference proteome</keyword>
<organism evidence="7 8">
    <name type="scientific">Fertoeibacter niger</name>
    <dbReference type="NCBI Taxonomy" id="2656921"/>
    <lineage>
        <taxon>Bacteria</taxon>
        <taxon>Pseudomonadati</taxon>
        <taxon>Pseudomonadota</taxon>
        <taxon>Alphaproteobacteria</taxon>
        <taxon>Rhodobacterales</taxon>
        <taxon>Paracoccaceae</taxon>
        <taxon>Fertoeibacter</taxon>
    </lineage>
</organism>
<dbReference type="CDD" id="cd06581">
    <property type="entry name" value="TM_PBP1_LivM_like"/>
    <property type="match status" value="1"/>
</dbReference>
<evidence type="ECO:0000256" key="5">
    <source>
        <dbReference type="ARBA" id="ARBA00023136"/>
    </source>
</evidence>
<dbReference type="GO" id="GO:0005886">
    <property type="term" value="C:plasma membrane"/>
    <property type="evidence" value="ECO:0007669"/>
    <property type="project" value="UniProtKB-SubCell"/>
</dbReference>
<feature type="transmembrane region" description="Helical" evidence="6">
    <location>
        <begin position="276"/>
        <end position="295"/>
    </location>
</feature>
<dbReference type="PANTHER" id="PTHR30482">
    <property type="entry name" value="HIGH-AFFINITY BRANCHED-CHAIN AMINO ACID TRANSPORT SYSTEM PERMEASE"/>
    <property type="match status" value="1"/>
</dbReference>
<reference evidence="7" key="1">
    <citation type="submission" date="2020-05" db="EMBL/GenBank/DDBJ databases">
        <title>Fertoebacter nigrum gen. nov., sp. nov., a new member of the family Rhodobacteraceae.</title>
        <authorList>
            <person name="Szuroczki S."/>
            <person name="Abbaszade G."/>
            <person name="Buni D."/>
            <person name="Schumann P."/>
            <person name="Toth E."/>
        </authorList>
    </citation>
    <scope>NUCLEOTIDE SEQUENCE</scope>
    <source>
        <strain evidence="7">RG-N-1a</strain>
    </source>
</reference>
<feature type="transmembrane region" description="Helical" evidence="6">
    <location>
        <begin position="207"/>
        <end position="232"/>
    </location>
</feature>
<keyword evidence="2" id="KW-1003">Cell membrane</keyword>
<comment type="caution">
    <text evidence="7">The sequence shown here is derived from an EMBL/GenBank/DDBJ whole genome shotgun (WGS) entry which is preliminary data.</text>
</comment>
<gene>
    <name evidence="7" type="ORF">GEU84_011575</name>
</gene>
<dbReference type="Proteomes" id="UP000484076">
    <property type="component" value="Unassembled WGS sequence"/>
</dbReference>
<dbReference type="GO" id="GO:0015658">
    <property type="term" value="F:branched-chain amino acid transmembrane transporter activity"/>
    <property type="evidence" value="ECO:0007669"/>
    <property type="project" value="InterPro"/>
</dbReference>
<evidence type="ECO:0000313" key="8">
    <source>
        <dbReference type="Proteomes" id="UP000484076"/>
    </source>
</evidence>
<dbReference type="AlphaFoldDB" id="A0A8X8H2D8"/>
<name>A0A8X8H2D8_9RHOB</name>
<evidence type="ECO:0000256" key="1">
    <source>
        <dbReference type="ARBA" id="ARBA00004651"/>
    </source>
</evidence>
<evidence type="ECO:0000256" key="3">
    <source>
        <dbReference type="ARBA" id="ARBA00022692"/>
    </source>
</evidence>
<evidence type="ECO:0000256" key="6">
    <source>
        <dbReference type="SAM" id="Phobius"/>
    </source>
</evidence>
<protein>
    <submittedName>
        <fullName evidence="7">Branched-chain amino acid ABC transporter permease</fullName>
    </submittedName>
</protein>
<keyword evidence="5 6" id="KW-0472">Membrane</keyword>
<proteinExistence type="predicted"/>